<reference evidence="2" key="2">
    <citation type="submission" date="2021-04" db="EMBL/GenBank/DDBJ databases">
        <authorList>
            <person name="Gilroy R."/>
        </authorList>
    </citation>
    <scope>NUCLEOTIDE SEQUENCE</scope>
    <source>
        <strain evidence="2">378</strain>
    </source>
</reference>
<reference evidence="2" key="1">
    <citation type="journal article" date="2021" name="PeerJ">
        <title>Extensive microbial diversity within the chicken gut microbiome revealed by metagenomics and culture.</title>
        <authorList>
            <person name="Gilroy R."/>
            <person name="Ravi A."/>
            <person name="Getino M."/>
            <person name="Pursley I."/>
            <person name="Horton D.L."/>
            <person name="Alikhan N.F."/>
            <person name="Baker D."/>
            <person name="Gharbi K."/>
            <person name="Hall N."/>
            <person name="Watson M."/>
            <person name="Adriaenssens E.M."/>
            <person name="Foster-Nyarko E."/>
            <person name="Jarju S."/>
            <person name="Secka A."/>
            <person name="Antonio M."/>
            <person name="Oren A."/>
            <person name="Chaudhuri R.R."/>
            <person name="La Ragione R."/>
            <person name="Hildebrand F."/>
            <person name="Pallen M.J."/>
        </authorList>
    </citation>
    <scope>NUCLEOTIDE SEQUENCE</scope>
    <source>
        <strain evidence="2">378</strain>
    </source>
</reference>
<sequence length="57" mass="6016">MAGKQAANANSAVTVMDMGRMSDSGSTTSQQPVMRLNPEIDEILQTPAVVLVPEAQQ</sequence>
<feature type="region of interest" description="Disordered" evidence="1">
    <location>
        <begin position="1"/>
        <end position="31"/>
    </location>
</feature>
<accession>A0A948THK2</accession>
<dbReference type="Proteomes" id="UP000733611">
    <property type="component" value="Unassembled WGS sequence"/>
</dbReference>
<dbReference type="AlphaFoldDB" id="A0A948THK2"/>
<protein>
    <submittedName>
        <fullName evidence="2">Uncharacterized protein</fullName>
    </submittedName>
</protein>
<evidence type="ECO:0000256" key="1">
    <source>
        <dbReference type="SAM" id="MobiDB-lite"/>
    </source>
</evidence>
<name>A0A948THK2_9GAMM</name>
<dbReference type="EMBL" id="JAHLFE010000189">
    <property type="protein sequence ID" value="MBU3845041.1"/>
    <property type="molecule type" value="Genomic_DNA"/>
</dbReference>
<organism evidence="2 3">
    <name type="scientific">Candidatus Anaerobiospirillum pullicola</name>
    <dbReference type="NCBI Taxonomy" id="2838451"/>
    <lineage>
        <taxon>Bacteria</taxon>
        <taxon>Pseudomonadati</taxon>
        <taxon>Pseudomonadota</taxon>
        <taxon>Gammaproteobacteria</taxon>
        <taxon>Aeromonadales</taxon>
        <taxon>Succinivibrionaceae</taxon>
        <taxon>Anaerobiospirillum</taxon>
    </lineage>
</organism>
<comment type="caution">
    <text evidence="2">The sequence shown here is derived from an EMBL/GenBank/DDBJ whole genome shotgun (WGS) entry which is preliminary data.</text>
</comment>
<gene>
    <name evidence="2" type="ORF">H9847_09320</name>
</gene>
<proteinExistence type="predicted"/>
<evidence type="ECO:0000313" key="3">
    <source>
        <dbReference type="Proteomes" id="UP000733611"/>
    </source>
</evidence>
<evidence type="ECO:0000313" key="2">
    <source>
        <dbReference type="EMBL" id="MBU3845041.1"/>
    </source>
</evidence>